<sequence length="118" mass="13023">MARRRALTVCSRPGCPNLTPTGRCPACRQHAEQQRGTARQRGYDTEHETRFRRAVLARDPVCVICHAAPSVHADHHPIDRRTLAANGHDPNDPAHGRGTCAPCHSAETARHQPGGWNR</sequence>
<name>A0ABS2UTX6_9ACTN</name>
<protein>
    <submittedName>
        <fullName evidence="2">Holin</fullName>
    </submittedName>
</protein>
<feature type="region of interest" description="Disordered" evidence="1">
    <location>
        <begin position="25"/>
        <end position="46"/>
    </location>
</feature>
<comment type="caution">
    <text evidence="2">The sequence shown here is derived from an EMBL/GenBank/DDBJ whole genome shotgun (WGS) entry which is preliminary data.</text>
</comment>
<feature type="region of interest" description="Disordered" evidence="1">
    <location>
        <begin position="76"/>
        <end position="118"/>
    </location>
</feature>
<proteinExistence type="predicted"/>
<dbReference type="RefSeq" id="WP_205374923.1">
    <property type="nucleotide sequence ID" value="NZ_JAFEJA010000001.1"/>
</dbReference>
<evidence type="ECO:0000313" key="2">
    <source>
        <dbReference type="EMBL" id="MBM9621016.1"/>
    </source>
</evidence>
<evidence type="ECO:0000256" key="1">
    <source>
        <dbReference type="SAM" id="MobiDB-lite"/>
    </source>
</evidence>
<dbReference type="Proteomes" id="UP000664109">
    <property type="component" value="Unassembled WGS sequence"/>
</dbReference>
<keyword evidence="3" id="KW-1185">Reference proteome</keyword>
<gene>
    <name evidence="2" type="ORF">JE024_20185</name>
</gene>
<accession>A0ABS2UTX6</accession>
<reference evidence="2 3" key="1">
    <citation type="journal article" date="2016" name="Arch. Microbiol.">
        <title>Streptomyces zhihengii sp. nov., isolated from rhizospheric soil of Psammosilene tunicoides.</title>
        <authorList>
            <person name="Huang M.J."/>
            <person name="Fei J.J."/>
            <person name="Salam N."/>
            <person name="Kim C.J."/>
            <person name="Hozzein W.N."/>
            <person name="Xiao M."/>
            <person name="Huang H.Q."/>
            <person name="Li W.J."/>
        </authorList>
    </citation>
    <scope>NUCLEOTIDE SEQUENCE [LARGE SCALE GENOMIC DNA]</scope>
    <source>
        <strain evidence="2 3">YIM T102</strain>
    </source>
</reference>
<evidence type="ECO:0000313" key="3">
    <source>
        <dbReference type="Proteomes" id="UP000664109"/>
    </source>
</evidence>
<dbReference type="EMBL" id="JAFEJA010000001">
    <property type="protein sequence ID" value="MBM9621016.1"/>
    <property type="molecule type" value="Genomic_DNA"/>
</dbReference>
<organism evidence="2 3">
    <name type="scientific">Streptomyces zhihengii</name>
    <dbReference type="NCBI Taxonomy" id="1818004"/>
    <lineage>
        <taxon>Bacteria</taxon>
        <taxon>Bacillati</taxon>
        <taxon>Actinomycetota</taxon>
        <taxon>Actinomycetes</taxon>
        <taxon>Kitasatosporales</taxon>
        <taxon>Streptomycetaceae</taxon>
        <taxon>Streptomyces</taxon>
    </lineage>
</organism>